<dbReference type="AlphaFoldDB" id="A0A7X3MIS6"/>
<accession>A0A7X3MIS6</accession>
<gene>
    <name evidence="1" type="ORF">GN277_17955</name>
</gene>
<reference evidence="1 2" key="1">
    <citation type="submission" date="2019-12" db="EMBL/GenBank/DDBJ databases">
        <title>Sporaefaciens musculi gen. nov., sp. nov., a novel bacterium isolated from the caecum of an obese mouse.</title>
        <authorList>
            <person name="Rasmussen T.S."/>
            <person name="Streidl T."/>
            <person name="Hitch T.C.A."/>
            <person name="Wortmann E."/>
            <person name="Deptula P."/>
            <person name="Hansen M."/>
            <person name="Nielsen D.S."/>
            <person name="Clavel T."/>
            <person name="Vogensen F.K."/>
        </authorList>
    </citation>
    <scope>NUCLEOTIDE SEQUENCE [LARGE SCALE GENOMIC DNA]</scope>
    <source>
        <strain evidence="1 2">WCA-9-b2</strain>
    </source>
</reference>
<sequence>MMKWKARTETTNIGVLELGNLTFDEDYMEVSIDICDMSDNLKAEVDKAIEIAKVEYTKKHEAVNAEKGYHLSTVWSDKPVVMDFTYLRVVLEFGKPIKYTICIGFHDADNSMMEQWDCAITVDLSEYANELKKAIIKVLVDKFF</sequence>
<protein>
    <submittedName>
        <fullName evidence="1">Uncharacterized protein</fullName>
    </submittedName>
</protein>
<organism evidence="1 2">
    <name type="scientific">Sporofaciens musculi</name>
    <dbReference type="NCBI Taxonomy" id="2681861"/>
    <lineage>
        <taxon>Bacteria</taxon>
        <taxon>Bacillati</taxon>
        <taxon>Bacillota</taxon>
        <taxon>Clostridia</taxon>
        <taxon>Lachnospirales</taxon>
        <taxon>Lachnospiraceae</taxon>
        <taxon>Sporofaciens</taxon>
    </lineage>
</organism>
<dbReference type="RefSeq" id="WP_159752308.1">
    <property type="nucleotide sequence ID" value="NZ_WUQX01000001.1"/>
</dbReference>
<evidence type="ECO:0000313" key="2">
    <source>
        <dbReference type="Proteomes" id="UP000460412"/>
    </source>
</evidence>
<dbReference type="Proteomes" id="UP000460412">
    <property type="component" value="Unassembled WGS sequence"/>
</dbReference>
<dbReference type="EMBL" id="WUQX01000001">
    <property type="protein sequence ID" value="MXP77190.1"/>
    <property type="molecule type" value="Genomic_DNA"/>
</dbReference>
<evidence type="ECO:0000313" key="1">
    <source>
        <dbReference type="EMBL" id="MXP77190.1"/>
    </source>
</evidence>
<proteinExistence type="predicted"/>
<keyword evidence="2" id="KW-1185">Reference proteome</keyword>
<name>A0A7X3MIS6_9FIRM</name>
<comment type="caution">
    <text evidence="1">The sequence shown here is derived from an EMBL/GenBank/DDBJ whole genome shotgun (WGS) entry which is preliminary data.</text>
</comment>